<accession>A0A0N0BKQ4</accession>
<dbReference type="AlphaFoldDB" id="A0A0N0BKQ4"/>
<evidence type="ECO:0000313" key="1">
    <source>
        <dbReference type="EMBL" id="KOX80938.1"/>
    </source>
</evidence>
<keyword evidence="2" id="KW-1185">Reference proteome</keyword>
<name>A0A0N0BKQ4_9HYME</name>
<reference evidence="1 2" key="1">
    <citation type="submission" date="2015-07" db="EMBL/GenBank/DDBJ databases">
        <title>The genome of Melipona quadrifasciata.</title>
        <authorList>
            <person name="Pan H."/>
            <person name="Kapheim K."/>
        </authorList>
    </citation>
    <scope>NUCLEOTIDE SEQUENCE [LARGE SCALE GENOMIC DNA]</scope>
    <source>
        <strain evidence="1">0111107301</strain>
        <tissue evidence="1">Whole body</tissue>
    </source>
</reference>
<proteinExistence type="predicted"/>
<dbReference type="EMBL" id="KQ435694">
    <property type="protein sequence ID" value="KOX80938.1"/>
    <property type="molecule type" value="Genomic_DNA"/>
</dbReference>
<sequence>MNLFFTLTSLMEILRFNRRWQVHVSSFYITFLSRIHITLQIFSPPFAICYARPKKKKRNGVKNFNLLFLQNQNHNSHECGSILQDKGLNVLKSPVSAELLLSAP</sequence>
<dbReference type="Proteomes" id="UP000053105">
    <property type="component" value="Unassembled WGS sequence"/>
</dbReference>
<evidence type="ECO:0000313" key="2">
    <source>
        <dbReference type="Proteomes" id="UP000053105"/>
    </source>
</evidence>
<protein>
    <submittedName>
        <fullName evidence="1">Uncharacterized protein</fullName>
    </submittedName>
</protein>
<gene>
    <name evidence="1" type="ORF">WN51_00856</name>
</gene>
<organism evidence="1 2">
    <name type="scientific">Melipona quadrifasciata</name>
    <dbReference type="NCBI Taxonomy" id="166423"/>
    <lineage>
        <taxon>Eukaryota</taxon>
        <taxon>Metazoa</taxon>
        <taxon>Ecdysozoa</taxon>
        <taxon>Arthropoda</taxon>
        <taxon>Hexapoda</taxon>
        <taxon>Insecta</taxon>
        <taxon>Pterygota</taxon>
        <taxon>Neoptera</taxon>
        <taxon>Endopterygota</taxon>
        <taxon>Hymenoptera</taxon>
        <taxon>Apocrita</taxon>
        <taxon>Aculeata</taxon>
        <taxon>Apoidea</taxon>
        <taxon>Anthophila</taxon>
        <taxon>Apidae</taxon>
        <taxon>Melipona</taxon>
    </lineage>
</organism>